<proteinExistence type="predicted"/>
<feature type="domain" description="CobQ/CobB/MinD/ParA nucleotide binding" evidence="1">
    <location>
        <begin position="4"/>
        <end position="150"/>
    </location>
</feature>
<reference evidence="2 3" key="1">
    <citation type="submission" date="2020-09" db="EMBL/GenBank/DDBJ databases">
        <title>Roseomonas.</title>
        <authorList>
            <person name="Zhu W."/>
        </authorList>
    </citation>
    <scope>NUCLEOTIDE SEQUENCE [LARGE SCALE GENOMIC DNA]</scope>
    <source>
        <strain evidence="2 3">573</strain>
    </source>
</reference>
<accession>A0ABS3KWC5</accession>
<dbReference type="PANTHER" id="PTHR13696">
    <property type="entry name" value="P-LOOP CONTAINING NUCLEOSIDE TRIPHOSPHATE HYDROLASE"/>
    <property type="match status" value="1"/>
</dbReference>
<dbReference type="PANTHER" id="PTHR13696:SF96">
    <property type="entry name" value="COBQ_COBB_MIND_PARA NUCLEOTIDE BINDING DOMAIN-CONTAINING PROTEIN"/>
    <property type="match status" value="1"/>
</dbReference>
<organism evidence="2 3">
    <name type="scientific">Roseomonas haemaphysalidis</name>
    <dbReference type="NCBI Taxonomy" id="2768162"/>
    <lineage>
        <taxon>Bacteria</taxon>
        <taxon>Pseudomonadati</taxon>
        <taxon>Pseudomonadota</taxon>
        <taxon>Alphaproteobacteria</taxon>
        <taxon>Acetobacterales</taxon>
        <taxon>Roseomonadaceae</taxon>
        <taxon>Roseomonas</taxon>
    </lineage>
</organism>
<dbReference type="Gene3D" id="3.40.50.300">
    <property type="entry name" value="P-loop containing nucleotide triphosphate hydrolases"/>
    <property type="match status" value="1"/>
</dbReference>
<name>A0ABS3KWC5_9PROT</name>
<comment type="caution">
    <text evidence="2">The sequence shown here is derived from an EMBL/GenBank/DDBJ whole genome shotgun (WGS) entry which is preliminary data.</text>
</comment>
<evidence type="ECO:0000313" key="2">
    <source>
        <dbReference type="EMBL" id="MBO1081739.1"/>
    </source>
</evidence>
<dbReference type="Pfam" id="PF01656">
    <property type="entry name" value="CbiA"/>
    <property type="match status" value="1"/>
</dbReference>
<evidence type="ECO:0000259" key="1">
    <source>
        <dbReference type="Pfam" id="PF01656"/>
    </source>
</evidence>
<gene>
    <name evidence="2" type="ORF">IAI61_22150</name>
</gene>
<evidence type="ECO:0000313" key="3">
    <source>
        <dbReference type="Proteomes" id="UP001518989"/>
    </source>
</evidence>
<protein>
    <submittedName>
        <fullName evidence="2">ParA family protein</fullName>
    </submittedName>
</protein>
<dbReference type="SUPFAM" id="SSF52540">
    <property type="entry name" value="P-loop containing nucleoside triphosphate hydrolases"/>
    <property type="match status" value="1"/>
</dbReference>
<dbReference type="InterPro" id="IPR027417">
    <property type="entry name" value="P-loop_NTPase"/>
</dbReference>
<dbReference type="InterPro" id="IPR002586">
    <property type="entry name" value="CobQ/CobB/MinD/ParA_Nub-bd_dom"/>
</dbReference>
<dbReference type="RefSeq" id="WP_207419924.1">
    <property type="nucleotide sequence ID" value="NZ_CP061182.1"/>
</dbReference>
<dbReference type="PIRSF" id="PIRSF009320">
    <property type="entry name" value="Nuc_binding_HP_1000"/>
    <property type="match status" value="1"/>
</dbReference>
<dbReference type="CDD" id="cd02042">
    <property type="entry name" value="ParAB_family"/>
    <property type="match status" value="1"/>
</dbReference>
<dbReference type="InterPro" id="IPR050678">
    <property type="entry name" value="DNA_Partitioning_ATPase"/>
</dbReference>
<dbReference type="Proteomes" id="UP001518989">
    <property type="component" value="Unassembled WGS sequence"/>
</dbReference>
<sequence length="207" mass="21354">MQIITMASRKGGAGKTTLTCHLAVEAERCGQGPVAIIDTDDMAGLTKWWHARSADTPVLAEIQGGVAATLEGLKAAGFKIVIVDTPPALTQDVTDAVMAADLVLIPVQPSPDDLRAVGETVSLVQQAKKPTAFALNRVKKRVRLTAEAAVALSQHGAIAPSMVHDRTDYAGAKTGGLTAPEVDPSGAAAGEIAALWAYVASRLGGPR</sequence>
<keyword evidence="3" id="KW-1185">Reference proteome</keyword>
<dbReference type="EMBL" id="JACTNG010000019">
    <property type="protein sequence ID" value="MBO1081739.1"/>
    <property type="molecule type" value="Genomic_DNA"/>
</dbReference>